<dbReference type="SUPFAM" id="SSF88659">
    <property type="entry name" value="Sigma3 and sigma4 domains of RNA polymerase sigma factors"/>
    <property type="match status" value="1"/>
</dbReference>
<dbReference type="SUPFAM" id="SSF88946">
    <property type="entry name" value="Sigma2 domain of RNA polymerase sigma factors"/>
    <property type="match status" value="1"/>
</dbReference>
<dbReference type="InterPro" id="IPR007627">
    <property type="entry name" value="RNA_pol_sigma70_r2"/>
</dbReference>
<evidence type="ECO:0000259" key="7">
    <source>
        <dbReference type="Pfam" id="PF08281"/>
    </source>
</evidence>
<dbReference type="NCBIfam" id="TIGR02937">
    <property type="entry name" value="sigma70-ECF"/>
    <property type="match status" value="1"/>
</dbReference>
<evidence type="ECO:0000313" key="9">
    <source>
        <dbReference type="Proteomes" id="UP001612915"/>
    </source>
</evidence>
<dbReference type="RefSeq" id="WP_398278677.1">
    <property type="nucleotide sequence ID" value="NZ_JBITLV010000002.1"/>
</dbReference>
<organism evidence="8 9">
    <name type="scientific">Spongisporangium articulatum</name>
    <dbReference type="NCBI Taxonomy" id="3362603"/>
    <lineage>
        <taxon>Bacteria</taxon>
        <taxon>Bacillati</taxon>
        <taxon>Actinomycetota</taxon>
        <taxon>Actinomycetes</taxon>
        <taxon>Kineosporiales</taxon>
        <taxon>Kineosporiaceae</taxon>
        <taxon>Spongisporangium</taxon>
    </lineage>
</organism>
<protein>
    <submittedName>
        <fullName evidence="8">RNA polymerase sigma factor</fullName>
    </submittedName>
</protein>
<evidence type="ECO:0000256" key="4">
    <source>
        <dbReference type="ARBA" id="ARBA00023163"/>
    </source>
</evidence>
<dbReference type="Gene3D" id="1.10.1740.10">
    <property type="match status" value="1"/>
</dbReference>
<keyword evidence="9" id="KW-1185">Reference proteome</keyword>
<evidence type="ECO:0000256" key="2">
    <source>
        <dbReference type="ARBA" id="ARBA00023015"/>
    </source>
</evidence>
<dbReference type="Pfam" id="PF04542">
    <property type="entry name" value="Sigma70_r2"/>
    <property type="match status" value="1"/>
</dbReference>
<dbReference type="PANTHER" id="PTHR43133:SF53">
    <property type="entry name" value="ECF RNA POLYMERASE SIGMA-E FACTOR"/>
    <property type="match status" value="1"/>
</dbReference>
<feature type="region of interest" description="Disordered" evidence="5">
    <location>
        <begin position="118"/>
        <end position="137"/>
    </location>
</feature>
<dbReference type="InterPro" id="IPR013324">
    <property type="entry name" value="RNA_pol_sigma_r3/r4-like"/>
</dbReference>
<comment type="caution">
    <text evidence="8">The sequence shown here is derived from an EMBL/GenBank/DDBJ whole genome shotgun (WGS) entry which is preliminary data.</text>
</comment>
<sequence>MDDAQLVAALRRGEETAFAALVDRWSPAMLRIARTHVATWSAAEDTVQDTWLAVIGGLDGFEGRSSLRTWVFTILVNRARTRGTRDRRTVPWSSLSDGDDPREAGSWVDAARFRGADDPYPDHWTPSGKPVPWAETPEGSALSREAMSVLESALAALPERQQTVVRLRDVHDLTSAEVCELLDISAENQRVLLHRGRSRLRAVLEDLYRSESA</sequence>
<dbReference type="Gene3D" id="1.10.10.10">
    <property type="entry name" value="Winged helix-like DNA-binding domain superfamily/Winged helix DNA-binding domain"/>
    <property type="match status" value="1"/>
</dbReference>
<dbReference type="CDD" id="cd06171">
    <property type="entry name" value="Sigma70_r4"/>
    <property type="match status" value="1"/>
</dbReference>
<dbReference type="InterPro" id="IPR014284">
    <property type="entry name" value="RNA_pol_sigma-70_dom"/>
</dbReference>
<keyword evidence="2" id="KW-0805">Transcription regulation</keyword>
<keyword evidence="3" id="KW-0731">Sigma factor</keyword>
<dbReference type="EMBL" id="JBITLV010000002">
    <property type="protein sequence ID" value="MFI7587311.1"/>
    <property type="molecule type" value="Genomic_DNA"/>
</dbReference>
<feature type="domain" description="RNA polymerase sigma factor 70 region 4 type 2" evidence="7">
    <location>
        <begin position="150"/>
        <end position="200"/>
    </location>
</feature>
<reference evidence="8 9" key="1">
    <citation type="submission" date="2024-10" db="EMBL/GenBank/DDBJ databases">
        <title>The Natural Products Discovery Center: Release of the First 8490 Sequenced Strains for Exploring Actinobacteria Biosynthetic Diversity.</title>
        <authorList>
            <person name="Kalkreuter E."/>
            <person name="Kautsar S.A."/>
            <person name="Yang D."/>
            <person name="Bader C.D."/>
            <person name="Teijaro C.N."/>
            <person name="Fluegel L."/>
            <person name="Davis C.M."/>
            <person name="Simpson J.R."/>
            <person name="Lauterbach L."/>
            <person name="Steele A.D."/>
            <person name="Gui C."/>
            <person name="Meng S."/>
            <person name="Li G."/>
            <person name="Viehrig K."/>
            <person name="Ye F."/>
            <person name="Su P."/>
            <person name="Kiefer A.F."/>
            <person name="Nichols A."/>
            <person name="Cepeda A.J."/>
            <person name="Yan W."/>
            <person name="Fan B."/>
            <person name="Jiang Y."/>
            <person name="Adhikari A."/>
            <person name="Zheng C.-J."/>
            <person name="Schuster L."/>
            <person name="Cowan T.M."/>
            <person name="Smanski M.J."/>
            <person name="Chevrette M.G."/>
            <person name="De Carvalho L.P.S."/>
            <person name="Shen B."/>
        </authorList>
    </citation>
    <scope>NUCLEOTIDE SEQUENCE [LARGE SCALE GENOMIC DNA]</scope>
    <source>
        <strain evidence="8 9">NPDC049639</strain>
    </source>
</reference>
<evidence type="ECO:0000256" key="5">
    <source>
        <dbReference type="SAM" id="MobiDB-lite"/>
    </source>
</evidence>
<dbReference type="InterPro" id="IPR013325">
    <property type="entry name" value="RNA_pol_sigma_r2"/>
</dbReference>
<dbReference type="InterPro" id="IPR013249">
    <property type="entry name" value="RNA_pol_sigma70_r4_t2"/>
</dbReference>
<dbReference type="InterPro" id="IPR036388">
    <property type="entry name" value="WH-like_DNA-bd_sf"/>
</dbReference>
<accession>A0ABW8ALT2</accession>
<evidence type="ECO:0000313" key="8">
    <source>
        <dbReference type="EMBL" id="MFI7587311.1"/>
    </source>
</evidence>
<dbReference type="InterPro" id="IPR039425">
    <property type="entry name" value="RNA_pol_sigma-70-like"/>
</dbReference>
<name>A0ABW8ALT2_9ACTN</name>
<gene>
    <name evidence="8" type="ORF">ACIB24_09585</name>
</gene>
<evidence type="ECO:0000256" key="3">
    <source>
        <dbReference type="ARBA" id="ARBA00023082"/>
    </source>
</evidence>
<dbReference type="Proteomes" id="UP001612915">
    <property type="component" value="Unassembled WGS sequence"/>
</dbReference>
<comment type="similarity">
    <text evidence="1">Belongs to the sigma-70 factor family. ECF subfamily.</text>
</comment>
<evidence type="ECO:0000259" key="6">
    <source>
        <dbReference type="Pfam" id="PF04542"/>
    </source>
</evidence>
<keyword evidence="4" id="KW-0804">Transcription</keyword>
<proteinExistence type="inferred from homology"/>
<evidence type="ECO:0000256" key="1">
    <source>
        <dbReference type="ARBA" id="ARBA00010641"/>
    </source>
</evidence>
<dbReference type="Pfam" id="PF08281">
    <property type="entry name" value="Sigma70_r4_2"/>
    <property type="match status" value="1"/>
</dbReference>
<dbReference type="PANTHER" id="PTHR43133">
    <property type="entry name" value="RNA POLYMERASE ECF-TYPE SIGMA FACTO"/>
    <property type="match status" value="1"/>
</dbReference>
<feature type="domain" description="RNA polymerase sigma-70 region 2" evidence="6">
    <location>
        <begin position="21"/>
        <end position="88"/>
    </location>
</feature>